<accession>A0ABR0ERA2</accession>
<keyword evidence="3 6" id="KW-1133">Transmembrane helix</keyword>
<dbReference type="SUPFAM" id="SSF103473">
    <property type="entry name" value="MFS general substrate transporter"/>
    <property type="match status" value="1"/>
</dbReference>
<evidence type="ECO:0008006" key="9">
    <source>
        <dbReference type="Google" id="ProtNLM"/>
    </source>
</evidence>
<name>A0ABR0ERA2_ZASCE</name>
<dbReference type="Proteomes" id="UP001305779">
    <property type="component" value="Unassembled WGS sequence"/>
</dbReference>
<evidence type="ECO:0000256" key="6">
    <source>
        <dbReference type="SAM" id="Phobius"/>
    </source>
</evidence>
<feature type="transmembrane region" description="Helical" evidence="6">
    <location>
        <begin position="171"/>
        <end position="191"/>
    </location>
</feature>
<feature type="transmembrane region" description="Helical" evidence="6">
    <location>
        <begin position="238"/>
        <end position="256"/>
    </location>
</feature>
<sequence length="726" mass="80085">MSTPKTPKMTEKELTAESAASSRPWTASTATTANNQEIDKTRLSAPQPATIARAKSEALRTGRPQQQYSIEQKSLASRRASYAGRGPIRSISPRNTSHSPSIASVSPTTTVCPTPKTTTPQRPPQPPTISSTRKQPQLSIRIPTSTDDLHADLHWQINAQNPRNWSKIKKWMHTLVPCALAGVFALGSSIVTPAHDPMMRKLHTSSIVVTLTLSLYVLGLAFGPYLSALGGEVFGRKSVYMICVPLYAIFMLASGLVKVLPGLLLCRFLAGVSSSPALHMGWTTLDDLWNLDDNVLPLTVYLASILLGSTLGPVLGAYLIWDDEWRWTQYVVLCALGACLLPVMFMQETSKKAILRRQRGQSARAPIDREASKMIFIKPLRMLLEPIVAIYGLYAAFNFGVLCAIYTGFPAVMAQAEHFDREHQGLSFLGMTIGVIIGLLLLALYDTFIHQPRVANYKASQATEEEQTLQTGRRTSRFSIIRPSHEHIRMSQVGAPETGRRRSSLLNTIRRLSSTGYKNLETTQIDPQRNVNLAVAAAKYINSIAANDGKHIIPERVLVLLNQNLEFAHLCIALESYNLKFDRVELARTLYDALQDHTASKHARSRSQNIKATEAALVSTSTYRTAGPTTHKTEKRKTFTPPSNTPPPEWRLHPSLPFTLLLPASLFLLGWSTRPSIPSILPIITLALFTLSMLMTFQATTLYVLECYGLSAISGVMMVVWVFGGG</sequence>
<reference evidence="7 8" key="1">
    <citation type="journal article" date="2023" name="G3 (Bethesda)">
        <title>A chromosome-level genome assembly of Zasmidium syzygii isolated from banana leaves.</title>
        <authorList>
            <person name="van Westerhoven A.C."/>
            <person name="Mehrabi R."/>
            <person name="Talebi R."/>
            <person name="Steentjes M.B.F."/>
            <person name="Corcolon B."/>
            <person name="Chong P.A."/>
            <person name="Kema G.H.J."/>
            <person name="Seidl M.F."/>
        </authorList>
    </citation>
    <scope>NUCLEOTIDE SEQUENCE [LARGE SCALE GENOMIC DNA]</scope>
    <source>
        <strain evidence="7 8">P124</strain>
    </source>
</reference>
<dbReference type="PANTHER" id="PTHR23502:SF38">
    <property type="entry name" value="POLYAMINE TRANSPORTER 4"/>
    <property type="match status" value="1"/>
</dbReference>
<feature type="compositionally biased region" description="Low complexity" evidence="5">
    <location>
        <begin position="107"/>
        <end position="120"/>
    </location>
</feature>
<comment type="subcellular location">
    <subcellularLocation>
        <location evidence="1">Membrane</location>
        <topology evidence="1">Multi-pass membrane protein</topology>
    </subcellularLocation>
</comment>
<feature type="compositionally biased region" description="Polar residues" evidence="5">
    <location>
        <begin position="92"/>
        <end position="106"/>
    </location>
</feature>
<keyword evidence="2 6" id="KW-0812">Transmembrane</keyword>
<dbReference type="InterPro" id="IPR036259">
    <property type="entry name" value="MFS_trans_sf"/>
</dbReference>
<organism evidence="7 8">
    <name type="scientific">Zasmidium cellare</name>
    <name type="common">Wine cellar mold</name>
    <name type="synonym">Racodium cellare</name>
    <dbReference type="NCBI Taxonomy" id="395010"/>
    <lineage>
        <taxon>Eukaryota</taxon>
        <taxon>Fungi</taxon>
        <taxon>Dikarya</taxon>
        <taxon>Ascomycota</taxon>
        <taxon>Pezizomycotina</taxon>
        <taxon>Dothideomycetes</taxon>
        <taxon>Dothideomycetidae</taxon>
        <taxon>Mycosphaerellales</taxon>
        <taxon>Mycosphaerellaceae</taxon>
        <taxon>Zasmidium</taxon>
    </lineage>
</organism>
<feature type="compositionally biased region" description="Polar residues" evidence="5">
    <location>
        <begin position="18"/>
        <end position="36"/>
    </location>
</feature>
<feature type="transmembrane region" description="Helical" evidence="6">
    <location>
        <begin position="677"/>
        <end position="695"/>
    </location>
</feature>
<evidence type="ECO:0000256" key="4">
    <source>
        <dbReference type="ARBA" id="ARBA00023136"/>
    </source>
</evidence>
<feature type="compositionally biased region" description="Polar residues" evidence="5">
    <location>
        <begin position="129"/>
        <end position="139"/>
    </location>
</feature>
<dbReference type="PANTHER" id="PTHR23502">
    <property type="entry name" value="MAJOR FACILITATOR SUPERFAMILY"/>
    <property type="match status" value="1"/>
</dbReference>
<feature type="transmembrane region" description="Helical" evidence="6">
    <location>
        <begin position="203"/>
        <end position="226"/>
    </location>
</feature>
<keyword evidence="8" id="KW-1185">Reference proteome</keyword>
<evidence type="ECO:0000256" key="5">
    <source>
        <dbReference type="SAM" id="MobiDB-lite"/>
    </source>
</evidence>
<feature type="compositionally biased region" description="Polar residues" evidence="5">
    <location>
        <begin position="63"/>
        <end position="75"/>
    </location>
</feature>
<feature type="transmembrane region" description="Helical" evidence="6">
    <location>
        <begin position="427"/>
        <end position="445"/>
    </location>
</feature>
<feature type="region of interest" description="Disordered" evidence="5">
    <location>
        <begin position="1"/>
        <end position="139"/>
    </location>
</feature>
<proteinExistence type="predicted"/>
<feature type="transmembrane region" description="Helical" evidence="6">
    <location>
        <begin position="327"/>
        <end position="346"/>
    </location>
</feature>
<feature type="transmembrane region" description="Helical" evidence="6">
    <location>
        <begin position="702"/>
        <end position="723"/>
    </location>
</feature>
<protein>
    <recommendedName>
        <fullName evidence="9">Major facilitator superfamily (MFS) profile domain-containing protein</fullName>
    </recommendedName>
</protein>
<keyword evidence="4 6" id="KW-0472">Membrane</keyword>
<dbReference type="Gene3D" id="1.20.1250.20">
    <property type="entry name" value="MFS general substrate transporter like domains"/>
    <property type="match status" value="1"/>
</dbReference>
<evidence type="ECO:0000313" key="7">
    <source>
        <dbReference type="EMBL" id="KAK4504114.1"/>
    </source>
</evidence>
<dbReference type="Pfam" id="PF07690">
    <property type="entry name" value="MFS_1"/>
    <property type="match status" value="1"/>
</dbReference>
<feature type="transmembrane region" description="Helical" evidence="6">
    <location>
        <begin position="383"/>
        <end position="407"/>
    </location>
</feature>
<feature type="transmembrane region" description="Helical" evidence="6">
    <location>
        <begin position="295"/>
        <end position="321"/>
    </location>
</feature>
<comment type="caution">
    <text evidence="7">The sequence shown here is derived from an EMBL/GenBank/DDBJ whole genome shotgun (WGS) entry which is preliminary data.</text>
</comment>
<feature type="region of interest" description="Disordered" evidence="5">
    <location>
        <begin position="623"/>
        <end position="647"/>
    </location>
</feature>
<evidence type="ECO:0000256" key="2">
    <source>
        <dbReference type="ARBA" id="ARBA00022692"/>
    </source>
</evidence>
<evidence type="ECO:0000256" key="3">
    <source>
        <dbReference type="ARBA" id="ARBA00022989"/>
    </source>
</evidence>
<evidence type="ECO:0000256" key="1">
    <source>
        <dbReference type="ARBA" id="ARBA00004141"/>
    </source>
</evidence>
<dbReference type="EMBL" id="JAXOVC010000003">
    <property type="protein sequence ID" value="KAK4504114.1"/>
    <property type="molecule type" value="Genomic_DNA"/>
</dbReference>
<gene>
    <name evidence="7" type="ORF">PRZ48_005029</name>
</gene>
<dbReference type="InterPro" id="IPR011701">
    <property type="entry name" value="MFS"/>
</dbReference>
<evidence type="ECO:0000313" key="8">
    <source>
        <dbReference type="Proteomes" id="UP001305779"/>
    </source>
</evidence>